<keyword evidence="2" id="KW-1185">Reference proteome</keyword>
<reference evidence="1 2" key="1">
    <citation type="journal article" date="2018" name="Mol. Plant">
        <title>The genome of Artemisia annua provides insight into the evolution of Asteraceae family and artemisinin biosynthesis.</title>
        <authorList>
            <person name="Shen Q."/>
            <person name="Zhang L."/>
            <person name="Liao Z."/>
            <person name="Wang S."/>
            <person name="Yan T."/>
            <person name="Shi P."/>
            <person name="Liu M."/>
            <person name="Fu X."/>
            <person name="Pan Q."/>
            <person name="Wang Y."/>
            <person name="Lv Z."/>
            <person name="Lu X."/>
            <person name="Zhang F."/>
            <person name="Jiang W."/>
            <person name="Ma Y."/>
            <person name="Chen M."/>
            <person name="Hao X."/>
            <person name="Li L."/>
            <person name="Tang Y."/>
            <person name="Lv G."/>
            <person name="Zhou Y."/>
            <person name="Sun X."/>
            <person name="Brodelius P.E."/>
            <person name="Rose J.K.C."/>
            <person name="Tang K."/>
        </authorList>
    </citation>
    <scope>NUCLEOTIDE SEQUENCE [LARGE SCALE GENOMIC DNA]</scope>
    <source>
        <strain evidence="2">cv. Huhao1</strain>
        <tissue evidence="1">Leaf</tissue>
    </source>
</reference>
<dbReference type="Proteomes" id="UP000245207">
    <property type="component" value="Unassembled WGS sequence"/>
</dbReference>
<dbReference type="STRING" id="35608.A0A2U1LX87"/>
<comment type="caution">
    <text evidence="1">The sequence shown here is derived from an EMBL/GenBank/DDBJ whole genome shotgun (WGS) entry which is preliminary data.</text>
</comment>
<gene>
    <name evidence="1" type="ORF">CTI12_AA443470</name>
</gene>
<evidence type="ECO:0000313" key="1">
    <source>
        <dbReference type="EMBL" id="PWA53608.1"/>
    </source>
</evidence>
<evidence type="ECO:0000313" key="2">
    <source>
        <dbReference type="Proteomes" id="UP000245207"/>
    </source>
</evidence>
<proteinExistence type="predicted"/>
<dbReference type="EMBL" id="PKPP01007356">
    <property type="protein sequence ID" value="PWA53608.1"/>
    <property type="molecule type" value="Genomic_DNA"/>
</dbReference>
<dbReference type="AlphaFoldDB" id="A0A2U1LX87"/>
<sequence>MRGKAFKLLYVQKFLGVDPLMLGLYRFNVLIYVQLLTVERVKSATTTLRRVLVSPSFLDFFSENGPPYMMDEDANMSICLKLSLTVWDFVLPVTP</sequence>
<name>A0A2U1LX87_ARTAN</name>
<accession>A0A2U1LX87</accession>
<protein>
    <submittedName>
        <fullName evidence="1">Uncharacterized protein</fullName>
    </submittedName>
</protein>
<organism evidence="1 2">
    <name type="scientific">Artemisia annua</name>
    <name type="common">Sweet wormwood</name>
    <dbReference type="NCBI Taxonomy" id="35608"/>
    <lineage>
        <taxon>Eukaryota</taxon>
        <taxon>Viridiplantae</taxon>
        <taxon>Streptophyta</taxon>
        <taxon>Embryophyta</taxon>
        <taxon>Tracheophyta</taxon>
        <taxon>Spermatophyta</taxon>
        <taxon>Magnoliopsida</taxon>
        <taxon>eudicotyledons</taxon>
        <taxon>Gunneridae</taxon>
        <taxon>Pentapetalae</taxon>
        <taxon>asterids</taxon>
        <taxon>campanulids</taxon>
        <taxon>Asterales</taxon>
        <taxon>Asteraceae</taxon>
        <taxon>Asteroideae</taxon>
        <taxon>Anthemideae</taxon>
        <taxon>Artemisiinae</taxon>
        <taxon>Artemisia</taxon>
    </lineage>
</organism>
<dbReference type="OrthoDB" id="1810329at2759"/>